<dbReference type="InterPro" id="IPR018060">
    <property type="entry name" value="HTH_AraC"/>
</dbReference>
<dbReference type="AlphaFoldDB" id="A0A7Y6C150"/>
<dbReference type="EMBL" id="JABMCB010000201">
    <property type="protein sequence ID" value="NUU78630.1"/>
    <property type="molecule type" value="Genomic_DNA"/>
</dbReference>
<name>A0A7Y6C150_9BACL</name>
<accession>A0A7Y6C150</accession>
<dbReference type="PROSITE" id="PS50983">
    <property type="entry name" value="FE_B12_PBP"/>
    <property type="match status" value="1"/>
</dbReference>
<evidence type="ECO:0000256" key="2">
    <source>
        <dbReference type="ARBA" id="ARBA00023125"/>
    </source>
</evidence>
<dbReference type="SUPFAM" id="SSF46689">
    <property type="entry name" value="Homeodomain-like"/>
    <property type="match status" value="2"/>
</dbReference>
<dbReference type="SMART" id="SM00342">
    <property type="entry name" value="HTH_ARAC"/>
    <property type="match status" value="1"/>
</dbReference>
<dbReference type="SUPFAM" id="SSF53807">
    <property type="entry name" value="Helical backbone' metal receptor"/>
    <property type="match status" value="1"/>
</dbReference>
<dbReference type="PANTHER" id="PTHR43280">
    <property type="entry name" value="ARAC-FAMILY TRANSCRIPTIONAL REGULATOR"/>
    <property type="match status" value="1"/>
</dbReference>
<dbReference type="Pfam" id="PF12833">
    <property type="entry name" value="HTH_18"/>
    <property type="match status" value="1"/>
</dbReference>
<dbReference type="Pfam" id="PF01497">
    <property type="entry name" value="Peripla_BP_2"/>
    <property type="match status" value="1"/>
</dbReference>
<dbReference type="PROSITE" id="PS00041">
    <property type="entry name" value="HTH_ARAC_FAMILY_1"/>
    <property type="match status" value="1"/>
</dbReference>
<dbReference type="Gene3D" id="1.10.10.60">
    <property type="entry name" value="Homeodomain-like"/>
    <property type="match status" value="2"/>
</dbReference>
<comment type="caution">
    <text evidence="6">The sequence shown here is derived from an EMBL/GenBank/DDBJ whole genome shotgun (WGS) entry which is preliminary data.</text>
</comment>
<feature type="domain" description="HTH araC/xylS-type" evidence="4">
    <location>
        <begin position="177"/>
        <end position="275"/>
    </location>
</feature>
<dbReference type="SUPFAM" id="SSF51215">
    <property type="entry name" value="Regulatory protein AraC"/>
    <property type="match status" value="1"/>
</dbReference>
<dbReference type="GO" id="GO:0043565">
    <property type="term" value="F:sequence-specific DNA binding"/>
    <property type="evidence" value="ECO:0007669"/>
    <property type="project" value="InterPro"/>
</dbReference>
<evidence type="ECO:0000256" key="3">
    <source>
        <dbReference type="ARBA" id="ARBA00023163"/>
    </source>
</evidence>
<dbReference type="Gene3D" id="3.40.50.1980">
    <property type="entry name" value="Nitrogenase molybdenum iron protein domain"/>
    <property type="match status" value="2"/>
</dbReference>
<feature type="domain" description="Fe/B12 periplasmic-binding" evidence="5">
    <location>
        <begin position="271"/>
        <end position="531"/>
    </location>
</feature>
<dbReference type="GO" id="GO:0003700">
    <property type="term" value="F:DNA-binding transcription factor activity"/>
    <property type="evidence" value="ECO:0007669"/>
    <property type="project" value="InterPro"/>
</dbReference>
<dbReference type="InterPro" id="IPR037923">
    <property type="entry name" value="HTH-like"/>
</dbReference>
<dbReference type="RefSeq" id="WP_175398225.1">
    <property type="nucleotide sequence ID" value="NZ_JABMCB010000201.1"/>
</dbReference>
<reference evidence="6 7" key="1">
    <citation type="submission" date="2020-05" db="EMBL/GenBank/DDBJ databases">
        <title>Genome Sequencing of Type Strains.</title>
        <authorList>
            <person name="Lemaire J.F."/>
            <person name="Inderbitzin P."/>
            <person name="Gregorio O.A."/>
            <person name="Collins S.B."/>
            <person name="Wespe N."/>
            <person name="Knight-Connoni V."/>
        </authorList>
    </citation>
    <scope>NUCLEOTIDE SEQUENCE [LARGE SCALE GENOMIC DNA]</scope>
    <source>
        <strain evidence="6 7">LMG 21957</strain>
    </source>
</reference>
<keyword evidence="3" id="KW-0804">Transcription</keyword>
<keyword evidence="2" id="KW-0238">DNA-binding</keyword>
<evidence type="ECO:0000256" key="1">
    <source>
        <dbReference type="ARBA" id="ARBA00023015"/>
    </source>
</evidence>
<dbReference type="PANTHER" id="PTHR43280:SF28">
    <property type="entry name" value="HTH-TYPE TRANSCRIPTIONAL ACTIVATOR RHAS"/>
    <property type="match status" value="1"/>
</dbReference>
<sequence length="542" mass="62215">MNEQLPFIAETSTLPLLSSMCRVRRGENFRVHGMTVSRPMLCLILQGEGILVLNDEVHTAHTNQLFVLEKGTTIEAASRSEITECILLSINTVSLQKVRGEWTMASEPGLPFQWSTGPMPVRHEQQMVSRFEQLYTAYQGVQQEHFINIHTQLHELLQYISESRLEVNQEKVDPALERSIMYMHRHMGEGISMDHLAKIAGLTPSSYSRSFKKAKDMSPTDYLNRLRIDEAKKQLQQEHRSIKDVAESVGYGNEYYFNRKFKQAVGIAPSVYIKRDQLRIATASILGLENHLSSLGVEAIASINGFNDQEPSESEQQRELTLQWNKLRQSRPDLIIADSYHAPYYDKLKSIAPTILLEHVQDWKQHHVRIAELVGREKQALANLKQLAFRTLDVARRLQQFFDHERVTLVEVKPPMIRLQGTINHPLSHLLYNELMLKPAQIAPPEHQWVDYPAERIPLLDTDHLFIHRLSMHPASEKLLRRMKQTSSWNRSPAVLGGNVHDISSWLTKSWTPSGRHQIMDELVHIAEQHAALSQTGLIVQF</sequence>
<dbReference type="InterPro" id="IPR002491">
    <property type="entry name" value="ABC_transptr_periplasmic_BD"/>
</dbReference>
<dbReference type="Proteomes" id="UP000526125">
    <property type="component" value="Unassembled WGS sequence"/>
</dbReference>
<evidence type="ECO:0000259" key="4">
    <source>
        <dbReference type="PROSITE" id="PS01124"/>
    </source>
</evidence>
<dbReference type="InterPro" id="IPR018062">
    <property type="entry name" value="HTH_AraC-typ_CS"/>
</dbReference>
<keyword evidence="7" id="KW-1185">Reference proteome</keyword>
<proteinExistence type="predicted"/>
<organism evidence="6 7">
    <name type="scientific">Paenibacillus xylanilyticus</name>
    <dbReference type="NCBI Taxonomy" id="248903"/>
    <lineage>
        <taxon>Bacteria</taxon>
        <taxon>Bacillati</taxon>
        <taxon>Bacillota</taxon>
        <taxon>Bacilli</taxon>
        <taxon>Bacillales</taxon>
        <taxon>Paenibacillaceae</taxon>
        <taxon>Paenibacillus</taxon>
    </lineage>
</organism>
<evidence type="ECO:0000313" key="6">
    <source>
        <dbReference type="EMBL" id="NUU78630.1"/>
    </source>
</evidence>
<gene>
    <name evidence="6" type="ORF">HP552_25775</name>
</gene>
<evidence type="ECO:0000313" key="7">
    <source>
        <dbReference type="Proteomes" id="UP000526125"/>
    </source>
</evidence>
<protein>
    <submittedName>
        <fullName evidence="6">Helix-turn-helix domain-containing protein</fullName>
    </submittedName>
</protein>
<evidence type="ECO:0000259" key="5">
    <source>
        <dbReference type="PROSITE" id="PS50983"/>
    </source>
</evidence>
<keyword evidence="1" id="KW-0805">Transcription regulation</keyword>
<dbReference type="InterPro" id="IPR009057">
    <property type="entry name" value="Homeodomain-like_sf"/>
</dbReference>
<dbReference type="PROSITE" id="PS01124">
    <property type="entry name" value="HTH_ARAC_FAMILY_2"/>
    <property type="match status" value="1"/>
</dbReference>